<feature type="domain" description="FFD box profile" evidence="9">
    <location>
        <begin position="322"/>
        <end position="338"/>
    </location>
</feature>
<dbReference type="InterPro" id="IPR047575">
    <property type="entry name" value="Sm"/>
</dbReference>
<dbReference type="Proteomes" id="UP001178461">
    <property type="component" value="Chromosome 6"/>
</dbReference>
<dbReference type="GO" id="GO:1990904">
    <property type="term" value="C:ribonucleoprotein complex"/>
    <property type="evidence" value="ECO:0007669"/>
    <property type="project" value="UniProtKB-KW"/>
</dbReference>
<evidence type="ECO:0008006" key="14">
    <source>
        <dbReference type="Google" id="ProtNLM"/>
    </source>
</evidence>
<dbReference type="Gene3D" id="2.30.30.100">
    <property type="match status" value="1"/>
</dbReference>
<dbReference type="Pfam" id="PF09532">
    <property type="entry name" value="FDF"/>
    <property type="match status" value="1"/>
</dbReference>
<dbReference type="InterPro" id="IPR025761">
    <property type="entry name" value="FFD_box"/>
</dbReference>
<feature type="domain" description="DFDF" evidence="8">
    <location>
        <begin position="252"/>
        <end position="288"/>
    </location>
</feature>
<feature type="compositionally biased region" description="Polar residues" evidence="7">
    <location>
        <begin position="224"/>
        <end position="233"/>
    </location>
</feature>
<proteinExistence type="inferred from homology"/>
<accession>A0AA35KK59</accession>
<dbReference type="EMBL" id="OX395131">
    <property type="protein sequence ID" value="CAI5778383.1"/>
    <property type="molecule type" value="Genomic_DNA"/>
</dbReference>
<evidence type="ECO:0000256" key="6">
    <source>
        <dbReference type="PROSITE-ProRule" id="PRU00869"/>
    </source>
</evidence>
<dbReference type="InterPro" id="IPR019050">
    <property type="entry name" value="FDF_dom"/>
</dbReference>
<dbReference type="InterPro" id="IPR010920">
    <property type="entry name" value="LSM_dom_sf"/>
</dbReference>
<evidence type="ECO:0000259" key="11">
    <source>
        <dbReference type="PROSITE" id="PS52002"/>
    </source>
</evidence>
<feature type="region of interest" description="Disordered" evidence="7">
    <location>
        <begin position="147"/>
        <end position="176"/>
    </location>
</feature>
<feature type="short sequence motif" description="FFD box" evidence="5">
    <location>
        <begin position="322"/>
        <end position="338"/>
    </location>
</feature>
<evidence type="ECO:0000259" key="8">
    <source>
        <dbReference type="PROSITE" id="PS51512"/>
    </source>
</evidence>
<keyword evidence="13" id="KW-1185">Reference proteome</keyword>
<evidence type="ECO:0000256" key="1">
    <source>
        <dbReference type="ARBA" id="ARBA00010415"/>
    </source>
</evidence>
<keyword evidence="4" id="KW-0687">Ribonucleoprotein</keyword>
<dbReference type="SMART" id="SM01199">
    <property type="entry name" value="FDF"/>
    <property type="match status" value="1"/>
</dbReference>
<dbReference type="PROSITE" id="PS51536">
    <property type="entry name" value="TFG"/>
    <property type="match status" value="1"/>
</dbReference>
<keyword evidence="2" id="KW-0217">Developmental protein</keyword>
<protein>
    <recommendedName>
        <fullName evidence="14">LSM family member 14B</fullName>
    </recommendedName>
</protein>
<dbReference type="SUPFAM" id="SSF50182">
    <property type="entry name" value="Sm-like ribonucleoproteins"/>
    <property type="match status" value="1"/>
</dbReference>
<dbReference type="PANTHER" id="PTHR13586:SF1">
    <property type="entry name" value="PROTEIN LSM14 HOMOLOG B"/>
    <property type="match status" value="1"/>
</dbReference>
<evidence type="ECO:0000256" key="7">
    <source>
        <dbReference type="SAM" id="MobiDB-lite"/>
    </source>
</evidence>
<dbReference type="InterPro" id="IPR025768">
    <property type="entry name" value="TFG_box"/>
</dbReference>
<feature type="region of interest" description="Disordered" evidence="7">
    <location>
        <begin position="375"/>
        <end position="397"/>
    </location>
</feature>
<evidence type="ECO:0000259" key="10">
    <source>
        <dbReference type="PROSITE" id="PS51536"/>
    </source>
</evidence>
<feature type="compositionally biased region" description="Basic residues" evidence="7">
    <location>
        <begin position="236"/>
        <end position="246"/>
    </location>
</feature>
<evidence type="ECO:0000256" key="2">
    <source>
        <dbReference type="ARBA" id="ARBA00022473"/>
    </source>
</evidence>
<keyword evidence="3" id="KW-0810">Translation regulation</keyword>
<evidence type="ECO:0000313" key="13">
    <source>
        <dbReference type="Proteomes" id="UP001178461"/>
    </source>
</evidence>
<dbReference type="CDD" id="cd01736">
    <property type="entry name" value="LSm14_N"/>
    <property type="match status" value="1"/>
</dbReference>
<dbReference type="FunFam" id="2.30.30.100:FF:000006">
    <property type="entry name" value="Protein LSM14 homolog A isoform b"/>
    <property type="match status" value="1"/>
</dbReference>
<evidence type="ECO:0000256" key="3">
    <source>
        <dbReference type="ARBA" id="ARBA00022845"/>
    </source>
</evidence>
<evidence type="ECO:0000313" key="12">
    <source>
        <dbReference type="EMBL" id="CAI5778383.1"/>
    </source>
</evidence>
<dbReference type="PROSITE" id="PS51513">
    <property type="entry name" value="FFD"/>
    <property type="match status" value="1"/>
</dbReference>
<dbReference type="PANTHER" id="PTHR13586">
    <property type="entry name" value="SCD6 PROTEIN-RELATED"/>
    <property type="match status" value="1"/>
</dbReference>
<evidence type="ECO:0000256" key="4">
    <source>
        <dbReference type="ARBA" id="ARBA00023274"/>
    </source>
</evidence>
<name>A0AA35KK59_9SAUR</name>
<dbReference type="GO" id="GO:0003729">
    <property type="term" value="F:mRNA binding"/>
    <property type="evidence" value="ECO:0007669"/>
    <property type="project" value="TreeGrafter"/>
</dbReference>
<dbReference type="InterPro" id="IPR025762">
    <property type="entry name" value="DFDF"/>
</dbReference>
<evidence type="ECO:0000259" key="9">
    <source>
        <dbReference type="PROSITE" id="PS51513"/>
    </source>
</evidence>
<dbReference type="PROSITE" id="PS52002">
    <property type="entry name" value="SM"/>
    <property type="match status" value="1"/>
</dbReference>
<feature type="region of interest" description="Disordered" evidence="7">
    <location>
        <begin position="220"/>
        <end position="254"/>
    </location>
</feature>
<dbReference type="PROSITE" id="PS51512">
    <property type="entry name" value="DFDF"/>
    <property type="match status" value="1"/>
</dbReference>
<evidence type="ECO:0000256" key="5">
    <source>
        <dbReference type="PROSITE-ProRule" id="PRU00846"/>
    </source>
</evidence>
<dbReference type="Pfam" id="PF12701">
    <property type="entry name" value="LSM14"/>
    <property type="match status" value="1"/>
</dbReference>
<sequence>MSSGTPYIGSKISLISKAQIRYEGILYTIDTDNSTVALAKVRSFGTEDRPTDRPAPPREEVYEYIIFRGSDIKDITVCEPPKAQHNLPQDPAIVQSSLSSASAPSFQPHVPYSPFRGMPPYSQLAASSLISQQYAASLGLEKLVSPPASAAASSPSTSSSPQPVSEPDLSSEPHLLSSKGAAFPSVHSVRKSPMVEQAVQTGPIENLNPKKAPPIKVIPAVQRNMRQIPQSNKTSGNRRTRNRSRGQNRPTTVKENTIKFEGDFDFETANAQFNREELDKEFKKKLNFKDEKVEAGEEKGEPAVAAENCDGNADEELLGPNCYYDKSKSFFDNISSELKQSSRRTTWAEERKLNTETFGVSGRFLRGRSFRGGFRGGRGSGAVRRSQAPPRVGTGRV</sequence>
<feature type="domain" description="TFG box profile" evidence="10">
    <location>
        <begin position="342"/>
        <end position="362"/>
    </location>
</feature>
<comment type="similarity">
    <text evidence="1">Belongs to the LSM14 family.</text>
</comment>
<organism evidence="12 13">
    <name type="scientific">Podarcis lilfordi</name>
    <name type="common">Lilford's wall lizard</name>
    <dbReference type="NCBI Taxonomy" id="74358"/>
    <lineage>
        <taxon>Eukaryota</taxon>
        <taxon>Metazoa</taxon>
        <taxon>Chordata</taxon>
        <taxon>Craniata</taxon>
        <taxon>Vertebrata</taxon>
        <taxon>Euteleostomi</taxon>
        <taxon>Lepidosauria</taxon>
        <taxon>Squamata</taxon>
        <taxon>Bifurcata</taxon>
        <taxon>Unidentata</taxon>
        <taxon>Episquamata</taxon>
        <taxon>Laterata</taxon>
        <taxon>Lacertibaenia</taxon>
        <taxon>Lacertidae</taxon>
        <taxon>Podarcis</taxon>
    </lineage>
</organism>
<gene>
    <name evidence="12" type="ORF">PODLI_1B027426</name>
</gene>
<dbReference type="SMART" id="SM01271">
    <property type="entry name" value="LSM14"/>
    <property type="match status" value="1"/>
</dbReference>
<feature type="short sequence motif" description="TFG box" evidence="6">
    <location>
        <begin position="342"/>
        <end position="362"/>
    </location>
</feature>
<dbReference type="GO" id="GO:0006417">
    <property type="term" value="P:regulation of translation"/>
    <property type="evidence" value="ECO:0007669"/>
    <property type="project" value="UniProtKB-KW"/>
</dbReference>
<feature type="compositionally biased region" description="Low complexity" evidence="7">
    <location>
        <begin position="147"/>
        <end position="161"/>
    </location>
</feature>
<reference evidence="12" key="1">
    <citation type="submission" date="2022-12" db="EMBL/GenBank/DDBJ databases">
        <authorList>
            <person name="Alioto T."/>
            <person name="Alioto T."/>
            <person name="Gomez Garrido J."/>
        </authorList>
    </citation>
    <scope>NUCLEOTIDE SEQUENCE</scope>
</reference>
<dbReference type="InterPro" id="IPR025609">
    <property type="entry name" value="Lsm14-like_N"/>
</dbReference>
<feature type="domain" description="Sm" evidence="11">
    <location>
        <begin position="1"/>
        <end position="81"/>
    </location>
</feature>
<dbReference type="AlphaFoldDB" id="A0AA35KK59"/>